<keyword evidence="2" id="KW-1185">Reference proteome</keyword>
<reference evidence="1 2" key="1">
    <citation type="journal article" date="2019" name="Commun. Biol.">
        <title>The bagworm genome reveals a unique fibroin gene that provides high tensile strength.</title>
        <authorList>
            <person name="Kono N."/>
            <person name="Nakamura H."/>
            <person name="Ohtoshi R."/>
            <person name="Tomita M."/>
            <person name="Numata K."/>
            <person name="Arakawa K."/>
        </authorList>
    </citation>
    <scope>NUCLEOTIDE SEQUENCE [LARGE SCALE GENOMIC DNA]</scope>
</reference>
<name>A0A4C1SBI7_EUMVA</name>
<dbReference type="EMBL" id="BGZK01000001">
    <property type="protein sequence ID" value="GBO98547.1"/>
    <property type="molecule type" value="Genomic_DNA"/>
</dbReference>
<evidence type="ECO:0000313" key="2">
    <source>
        <dbReference type="Proteomes" id="UP000299102"/>
    </source>
</evidence>
<accession>A0A4C1SBI7</accession>
<sequence>MNAGCTHEKALLIVVFLSRACERERGTIERPVPVVPQFRLFLSSGCSSVAIGRLRFSPLDHPFSLVCYCVSVFLRATFRSVGLHTCTSVWGAAQYKPRGGS</sequence>
<proteinExistence type="predicted"/>
<protein>
    <submittedName>
        <fullName evidence="1">Uncharacterized protein</fullName>
    </submittedName>
</protein>
<organism evidence="1 2">
    <name type="scientific">Eumeta variegata</name>
    <name type="common">Bagworm moth</name>
    <name type="synonym">Eumeta japonica</name>
    <dbReference type="NCBI Taxonomy" id="151549"/>
    <lineage>
        <taxon>Eukaryota</taxon>
        <taxon>Metazoa</taxon>
        <taxon>Ecdysozoa</taxon>
        <taxon>Arthropoda</taxon>
        <taxon>Hexapoda</taxon>
        <taxon>Insecta</taxon>
        <taxon>Pterygota</taxon>
        <taxon>Neoptera</taxon>
        <taxon>Endopterygota</taxon>
        <taxon>Lepidoptera</taxon>
        <taxon>Glossata</taxon>
        <taxon>Ditrysia</taxon>
        <taxon>Tineoidea</taxon>
        <taxon>Psychidae</taxon>
        <taxon>Oiketicinae</taxon>
        <taxon>Eumeta</taxon>
    </lineage>
</organism>
<dbReference type="AlphaFoldDB" id="A0A4C1SBI7"/>
<comment type="caution">
    <text evidence="1">The sequence shown here is derived from an EMBL/GenBank/DDBJ whole genome shotgun (WGS) entry which is preliminary data.</text>
</comment>
<evidence type="ECO:0000313" key="1">
    <source>
        <dbReference type="EMBL" id="GBO98547.1"/>
    </source>
</evidence>
<gene>
    <name evidence="1" type="ORF">EVAR_128_1</name>
</gene>
<dbReference type="Proteomes" id="UP000299102">
    <property type="component" value="Unassembled WGS sequence"/>
</dbReference>